<accession>A0A345XTF8</accession>
<dbReference type="RefSeq" id="WP_208880721.1">
    <property type="nucleotide sequence ID" value="NZ_CP031320.1"/>
</dbReference>
<dbReference type="Gene3D" id="3.40.630.30">
    <property type="match status" value="1"/>
</dbReference>
<organism evidence="2 3">
    <name type="scientific">Streptomyces armeniacus</name>
    <dbReference type="NCBI Taxonomy" id="83291"/>
    <lineage>
        <taxon>Bacteria</taxon>
        <taxon>Bacillati</taxon>
        <taxon>Actinomycetota</taxon>
        <taxon>Actinomycetes</taxon>
        <taxon>Kitasatosporales</taxon>
        <taxon>Streptomycetaceae</taxon>
        <taxon>Streptomyces</taxon>
    </lineage>
</organism>
<evidence type="ECO:0000313" key="3">
    <source>
        <dbReference type="Proteomes" id="UP000254425"/>
    </source>
</evidence>
<gene>
    <name evidence="2" type="ORF">DVA86_22045</name>
</gene>
<dbReference type="EMBL" id="CP031320">
    <property type="protein sequence ID" value="AXK34924.1"/>
    <property type="molecule type" value="Genomic_DNA"/>
</dbReference>
<feature type="region of interest" description="Disordered" evidence="1">
    <location>
        <begin position="106"/>
        <end position="129"/>
    </location>
</feature>
<protein>
    <submittedName>
        <fullName evidence="2">Uncharacterized protein</fullName>
    </submittedName>
</protein>
<evidence type="ECO:0000313" key="2">
    <source>
        <dbReference type="EMBL" id="AXK34924.1"/>
    </source>
</evidence>
<sequence length="129" mass="13194">MAELVAAFTARARMPRLEYVSPAPYVDAVLAEAGFTVDVRLPLMALAAADLRTPPAPDGVTVRAADGEDDLRSVALVQLAGAAVPPGFRRRGIASAVGADPCEGAARGHRVPAGRPGCGGQPTFTSMQA</sequence>
<proteinExistence type="predicted"/>
<dbReference type="Proteomes" id="UP000254425">
    <property type="component" value="Chromosome"/>
</dbReference>
<reference evidence="2 3" key="1">
    <citation type="submission" date="2018-07" db="EMBL/GenBank/DDBJ databases">
        <title>Draft genome of the type strain Streptomyces armeniacus ATCC 15676.</title>
        <authorList>
            <person name="Labana P."/>
            <person name="Gosse J.T."/>
            <person name="Boddy C.N."/>
        </authorList>
    </citation>
    <scope>NUCLEOTIDE SEQUENCE [LARGE SCALE GENOMIC DNA]</scope>
    <source>
        <strain evidence="2 3">ATCC 15676</strain>
    </source>
</reference>
<evidence type="ECO:0000256" key="1">
    <source>
        <dbReference type="SAM" id="MobiDB-lite"/>
    </source>
</evidence>
<keyword evidence="3" id="KW-1185">Reference proteome</keyword>
<dbReference type="AlphaFoldDB" id="A0A345XTF8"/>
<name>A0A345XTF8_9ACTN</name>
<dbReference type="KEGG" id="sarm:DVA86_22045"/>